<organism evidence="1">
    <name type="scientific">marine metagenome</name>
    <dbReference type="NCBI Taxonomy" id="408172"/>
    <lineage>
        <taxon>unclassified sequences</taxon>
        <taxon>metagenomes</taxon>
        <taxon>ecological metagenomes</taxon>
    </lineage>
</organism>
<reference evidence="1" key="1">
    <citation type="submission" date="2018-05" db="EMBL/GenBank/DDBJ databases">
        <authorList>
            <person name="Lanie J.A."/>
            <person name="Ng W.-L."/>
            <person name="Kazmierczak K.M."/>
            <person name="Andrzejewski T.M."/>
            <person name="Davidsen T.M."/>
            <person name="Wayne K.J."/>
            <person name="Tettelin H."/>
            <person name="Glass J.I."/>
            <person name="Rusch D."/>
            <person name="Podicherti R."/>
            <person name="Tsui H.-C.T."/>
            <person name="Winkler M.E."/>
        </authorList>
    </citation>
    <scope>NUCLEOTIDE SEQUENCE</scope>
</reference>
<dbReference type="EMBL" id="UINC01139919">
    <property type="protein sequence ID" value="SVD26756.1"/>
    <property type="molecule type" value="Genomic_DNA"/>
</dbReference>
<sequence length="62" mass="7135">MDFKKKKGKNRNIIKDMMGVGNNRKIQGVCYIGHGDSFNNRELLEKLNKLELDHSQEESTSP</sequence>
<proteinExistence type="predicted"/>
<evidence type="ECO:0000313" key="1">
    <source>
        <dbReference type="EMBL" id="SVD26756.1"/>
    </source>
</evidence>
<dbReference type="AlphaFoldDB" id="A0A382TXG9"/>
<protein>
    <submittedName>
        <fullName evidence="1">Uncharacterized protein</fullName>
    </submittedName>
</protein>
<name>A0A382TXG9_9ZZZZ</name>
<accession>A0A382TXG9</accession>
<gene>
    <name evidence="1" type="ORF">METZ01_LOCUS379610</name>
</gene>